<feature type="binding site" evidence="4">
    <location>
        <position position="113"/>
    </location>
    <ligand>
        <name>(6R)-10-formyltetrahydrofolate</name>
        <dbReference type="ChEBI" id="CHEBI:195366"/>
    </ligand>
</feature>
<dbReference type="GO" id="GO:0004644">
    <property type="term" value="F:phosphoribosylglycinamide formyltransferase activity"/>
    <property type="evidence" value="ECO:0007669"/>
    <property type="project" value="UniProtKB-UniRule"/>
</dbReference>
<evidence type="ECO:0000259" key="5">
    <source>
        <dbReference type="Pfam" id="PF00551"/>
    </source>
</evidence>
<evidence type="ECO:0000256" key="4">
    <source>
        <dbReference type="HAMAP-Rule" id="MF_01930"/>
    </source>
</evidence>
<keyword evidence="2 4" id="KW-0808">Transferase</keyword>
<comment type="similarity">
    <text evidence="4">Belongs to the GART family.</text>
</comment>
<evidence type="ECO:0000256" key="2">
    <source>
        <dbReference type="ARBA" id="ARBA00022679"/>
    </source>
</evidence>
<dbReference type="HAMAP" id="MF_01930">
    <property type="entry name" value="PurN"/>
    <property type="match status" value="1"/>
</dbReference>
<sequence>MQETAVSEKKRVVVLLSGNGSNLQALLDQEHNHSYQIVGVISNVPEAYGLERARQHKVAALGLDYKVFSSRGAFDQRLVEEVKRFEPDLVVLAGYMKILSPEFVEKFAGRLINVHPSLLPEYKGLGTYRRVLADKKTRHGCTVHFVTPELDSGAHIIQASLNVEPTDNEESLKQRVQAMEHQIYPLAVHLITSGRLQLKGDKAVLDDHPIDPLGYQLQENALELA</sequence>
<protein>
    <recommendedName>
        <fullName evidence="4">Phosphoribosylglycinamide formyltransferase</fullName>
        <ecNumber evidence="4">2.1.2.2</ecNumber>
    </recommendedName>
    <alternativeName>
        <fullName evidence="4">5'-phosphoribosylglycinamide transformylase</fullName>
    </alternativeName>
    <alternativeName>
        <fullName evidence="4">GAR transformylase</fullName>
        <shortName evidence="4">GART</shortName>
    </alternativeName>
</protein>
<evidence type="ECO:0000313" key="7">
    <source>
        <dbReference type="Proteomes" id="UP000027997"/>
    </source>
</evidence>
<dbReference type="PANTHER" id="PTHR43369:SF2">
    <property type="entry name" value="PHOSPHORIBOSYLGLYCINAMIDE FORMYLTRANSFERASE"/>
    <property type="match status" value="1"/>
</dbReference>
<dbReference type="GO" id="GO:0006189">
    <property type="term" value="P:'de novo' IMP biosynthetic process"/>
    <property type="evidence" value="ECO:0007669"/>
    <property type="project" value="UniProtKB-UniRule"/>
</dbReference>
<dbReference type="InterPro" id="IPR036477">
    <property type="entry name" value="Formyl_transf_N_sf"/>
</dbReference>
<feature type="binding site" evidence="4">
    <location>
        <begin position="20"/>
        <end position="22"/>
    </location>
    <ligand>
        <name>N(1)-(5-phospho-beta-D-ribosyl)glycinamide</name>
        <dbReference type="ChEBI" id="CHEBI:143788"/>
    </ligand>
</feature>
<feature type="domain" description="Formyl transferase N-terminal" evidence="5">
    <location>
        <begin position="10"/>
        <end position="188"/>
    </location>
</feature>
<name>A0A081KE98_9GAMM</name>
<dbReference type="Gene3D" id="3.40.50.170">
    <property type="entry name" value="Formyl transferase, N-terminal domain"/>
    <property type="match status" value="1"/>
</dbReference>
<evidence type="ECO:0000313" key="6">
    <source>
        <dbReference type="EMBL" id="KEI72474.1"/>
    </source>
</evidence>
<dbReference type="eggNOG" id="COG0299">
    <property type="taxonomic scope" value="Bacteria"/>
</dbReference>
<comment type="catalytic activity">
    <reaction evidence="4">
        <text>N(1)-(5-phospho-beta-D-ribosyl)glycinamide + (6R)-10-formyltetrahydrofolate = N(2)-formyl-N(1)-(5-phospho-beta-D-ribosyl)glycinamide + (6S)-5,6,7,8-tetrahydrofolate + H(+)</text>
        <dbReference type="Rhea" id="RHEA:15053"/>
        <dbReference type="ChEBI" id="CHEBI:15378"/>
        <dbReference type="ChEBI" id="CHEBI:57453"/>
        <dbReference type="ChEBI" id="CHEBI:143788"/>
        <dbReference type="ChEBI" id="CHEBI:147286"/>
        <dbReference type="ChEBI" id="CHEBI:195366"/>
        <dbReference type="EC" id="2.1.2.2"/>
    </reaction>
</comment>
<dbReference type="Pfam" id="PF00551">
    <property type="entry name" value="Formyl_trans_N"/>
    <property type="match status" value="1"/>
</dbReference>
<keyword evidence="7" id="KW-1185">Reference proteome</keyword>
<evidence type="ECO:0000256" key="1">
    <source>
        <dbReference type="ARBA" id="ARBA00005054"/>
    </source>
</evidence>
<feature type="binding site" evidence="4">
    <location>
        <begin position="96"/>
        <end position="99"/>
    </location>
    <ligand>
        <name>(6R)-10-formyltetrahydrofolate</name>
        <dbReference type="ChEBI" id="CHEBI:195366"/>
    </ligand>
</feature>
<feature type="site" description="Raises pKa of active site His" evidence="4">
    <location>
        <position position="151"/>
    </location>
</feature>
<comment type="function">
    <text evidence="4">Catalyzes the transfer of a formyl group from 10-formyltetrahydrofolate to 5-phospho-ribosyl-glycinamide (GAR), producing 5-phospho-ribosyl-N-formylglycinamide (FGAR) and tetrahydrofolate.</text>
</comment>
<organism evidence="6 7">
    <name type="scientific">Endozoicomonas elysicola</name>
    <dbReference type="NCBI Taxonomy" id="305900"/>
    <lineage>
        <taxon>Bacteria</taxon>
        <taxon>Pseudomonadati</taxon>
        <taxon>Pseudomonadota</taxon>
        <taxon>Gammaproteobacteria</taxon>
        <taxon>Oceanospirillales</taxon>
        <taxon>Endozoicomonadaceae</taxon>
        <taxon>Endozoicomonas</taxon>
    </lineage>
</organism>
<feature type="active site" description="Proton donor" evidence="4">
    <location>
        <position position="115"/>
    </location>
</feature>
<gene>
    <name evidence="4 6" type="primary">purN</name>
    <name evidence="6" type="ORF">GV64_18620</name>
</gene>
<dbReference type="UniPathway" id="UPA00074">
    <property type="reaction ID" value="UER00126"/>
</dbReference>
<dbReference type="InterPro" id="IPR002376">
    <property type="entry name" value="Formyl_transf_N"/>
</dbReference>
<dbReference type="SUPFAM" id="SSF53328">
    <property type="entry name" value="Formyltransferase"/>
    <property type="match status" value="1"/>
</dbReference>
<dbReference type="InterPro" id="IPR004607">
    <property type="entry name" value="GART"/>
</dbReference>
<dbReference type="NCBIfam" id="TIGR00639">
    <property type="entry name" value="PurN"/>
    <property type="match status" value="1"/>
</dbReference>
<dbReference type="EMBL" id="JOJP01000001">
    <property type="protein sequence ID" value="KEI72474.1"/>
    <property type="molecule type" value="Genomic_DNA"/>
</dbReference>
<dbReference type="GO" id="GO:0005829">
    <property type="term" value="C:cytosol"/>
    <property type="evidence" value="ECO:0007669"/>
    <property type="project" value="TreeGrafter"/>
</dbReference>
<dbReference type="STRING" id="305900.GV64_18620"/>
<dbReference type="CDD" id="cd08645">
    <property type="entry name" value="FMT_core_GART"/>
    <property type="match status" value="1"/>
</dbReference>
<evidence type="ECO:0000256" key="3">
    <source>
        <dbReference type="ARBA" id="ARBA00022755"/>
    </source>
</evidence>
<comment type="caution">
    <text evidence="6">The sequence shown here is derived from an EMBL/GenBank/DDBJ whole genome shotgun (WGS) entry which is preliminary data.</text>
</comment>
<accession>A0A081KE98</accession>
<feature type="binding site" evidence="4">
    <location>
        <position position="71"/>
    </location>
    <ligand>
        <name>(6R)-10-formyltetrahydrofolate</name>
        <dbReference type="ChEBI" id="CHEBI:195366"/>
    </ligand>
</feature>
<dbReference type="EC" id="2.1.2.2" evidence="4"/>
<keyword evidence="3 4" id="KW-0658">Purine biosynthesis</keyword>
<dbReference type="AlphaFoldDB" id="A0A081KE98"/>
<dbReference type="Proteomes" id="UP000027997">
    <property type="component" value="Unassembled WGS sequence"/>
</dbReference>
<comment type="pathway">
    <text evidence="1 4">Purine metabolism; IMP biosynthesis via de novo pathway; N(2)-formyl-N(1)-(5-phospho-D-ribosyl)glycinamide from N(1)-(5-phospho-D-ribosyl)glycinamide (10-formyl THF route): step 1/1.</text>
</comment>
<dbReference type="PANTHER" id="PTHR43369">
    <property type="entry name" value="PHOSPHORIBOSYLGLYCINAMIDE FORMYLTRANSFERASE"/>
    <property type="match status" value="1"/>
</dbReference>
<reference evidence="6 7" key="1">
    <citation type="submission" date="2014-06" db="EMBL/GenBank/DDBJ databases">
        <title>Whole Genome Sequences of Three Symbiotic Endozoicomonas Bacteria.</title>
        <authorList>
            <person name="Neave M.J."/>
            <person name="Apprill A."/>
            <person name="Voolstra C.R."/>
        </authorList>
    </citation>
    <scope>NUCLEOTIDE SEQUENCE [LARGE SCALE GENOMIC DNA]</scope>
    <source>
        <strain evidence="6 7">DSM 22380</strain>
    </source>
</reference>
<proteinExistence type="inferred from homology"/>